<evidence type="ECO:0000256" key="5">
    <source>
        <dbReference type="SAM" id="MobiDB-lite"/>
    </source>
</evidence>
<feature type="region of interest" description="Disordered" evidence="5">
    <location>
        <begin position="406"/>
        <end position="445"/>
    </location>
</feature>
<dbReference type="CDD" id="cd03257">
    <property type="entry name" value="ABC_NikE_OppD_transporters"/>
    <property type="match status" value="1"/>
</dbReference>
<evidence type="ECO:0000256" key="4">
    <source>
        <dbReference type="ARBA" id="ARBA00022840"/>
    </source>
</evidence>
<feature type="compositionally biased region" description="Basic and acidic residues" evidence="5">
    <location>
        <begin position="425"/>
        <end position="445"/>
    </location>
</feature>
<comment type="similarity">
    <text evidence="1">Belongs to the ABC transporter superfamily.</text>
</comment>
<dbReference type="InterPro" id="IPR050319">
    <property type="entry name" value="ABC_transp_ATP-bind"/>
</dbReference>
<dbReference type="PROSITE" id="PS50893">
    <property type="entry name" value="ABC_TRANSPORTER_2"/>
    <property type="match status" value="1"/>
</dbReference>
<dbReference type="GO" id="GO:0015833">
    <property type="term" value="P:peptide transport"/>
    <property type="evidence" value="ECO:0007669"/>
    <property type="project" value="InterPro"/>
</dbReference>
<dbReference type="InterPro" id="IPR017871">
    <property type="entry name" value="ABC_transporter-like_CS"/>
</dbReference>
<protein>
    <submittedName>
        <fullName evidence="7">Peptide/nickel transport system ATP-binding protein</fullName>
    </submittedName>
</protein>
<reference evidence="7 8" key="1">
    <citation type="submission" date="2016-10" db="EMBL/GenBank/DDBJ databases">
        <authorList>
            <person name="de Groot N.N."/>
        </authorList>
    </citation>
    <scope>NUCLEOTIDE SEQUENCE [LARGE SCALE GENOMIC DNA]</scope>
    <source>
        <strain evidence="7 8">IBRC-M10015</strain>
    </source>
</reference>
<keyword evidence="2" id="KW-0813">Transport</keyword>
<dbReference type="GO" id="GO:0055085">
    <property type="term" value="P:transmembrane transport"/>
    <property type="evidence" value="ECO:0007669"/>
    <property type="project" value="UniProtKB-ARBA"/>
</dbReference>
<name>A0A1G8VMR5_9EURY</name>
<dbReference type="PANTHER" id="PTHR43776:SF7">
    <property type="entry name" value="D,D-DIPEPTIDE TRANSPORT ATP-BINDING PROTEIN DDPF-RELATED"/>
    <property type="match status" value="1"/>
</dbReference>
<keyword evidence="4 7" id="KW-0067">ATP-binding</keyword>
<evidence type="ECO:0000313" key="7">
    <source>
        <dbReference type="EMBL" id="SDJ67368.1"/>
    </source>
</evidence>
<dbReference type="SMART" id="SM00382">
    <property type="entry name" value="AAA"/>
    <property type="match status" value="1"/>
</dbReference>
<accession>A0A1G8VMR5</accession>
<dbReference type="GO" id="GO:0005524">
    <property type="term" value="F:ATP binding"/>
    <property type="evidence" value="ECO:0007669"/>
    <property type="project" value="UniProtKB-KW"/>
</dbReference>
<organism evidence="7 8">
    <name type="scientific">Halovenus aranensis</name>
    <dbReference type="NCBI Taxonomy" id="890420"/>
    <lineage>
        <taxon>Archaea</taxon>
        <taxon>Methanobacteriati</taxon>
        <taxon>Methanobacteriota</taxon>
        <taxon>Stenosarchaea group</taxon>
        <taxon>Halobacteria</taxon>
        <taxon>Halobacteriales</taxon>
        <taxon>Haloarculaceae</taxon>
        <taxon>Halovenus</taxon>
    </lineage>
</organism>
<evidence type="ECO:0000256" key="1">
    <source>
        <dbReference type="ARBA" id="ARBA00005417"/>
    </source>
</evidence>
<dbReference type="InterPro" id="IPR003593">
    <property type="entry name" value="AAA+_ATPase"/>
</dbReference>
<evidence type="ECO:0000256" key="3">
    <source>
        <dbReference type="ARBA" id="ARBA00022741"/>
    </source>
</evidence>
<dbReference type="InterPro" id="IPR027417">
    <property type="entry name" value="P-loop_NTPase"/>
</dbReference>
<dbReference type="PANTHER" id="PTHR43776">
    <property type="entry name" value="TRANSPORT ATP-BINDING PROTEIN"/>
    <property type="match status" value="1"/>
</dbReference>
<dbReference type="PROSITE" id="PS00211">
    <property type="entry name" value="ABC_TRANSPORTER_1"/>
    <property type="match status" value="1"/>
</dbReference>
<dbReference type="AlphaFoldDB" id="A0A1G8VMR5"/>
<dbReference type="GO" id="GO:0016887">
    <property type="term" value="F:ATP hydrolysis activity"/>
    <property type="evidence" value="ECO:0007669"/>
    <property type="project" value="InterPro"/>
</dbReference>
<dbReference type="FunFam" id="3.40.50.300:FF:000016">
    <property type="entry name" value="Oligopeptide ABC transporter ATP-binding component"/>
    <property type="match status" value="1"/>
</dbReference>
<dbReference type="Pfam" id="PF08352">
    <property type="entry name" value="oligo_HPY"/>
    <property type="match status" value="1"/>
</dbReference>
<dbReference type="RefSeq" id="WP_092701903.1">
    <property type="nucleotide sequence ID" value="NZ_FNFC01000007.1"/>
</dbReference>
<evidence type="ECO:0000256" key="2">
    <source>
        <dbReference type="ARBA" id="ARBA00022448"/>
    </source>
</evidence>
<sequence length="445" mass="49840">MSDSTTADDAGRTDASNPLVTVDGLRTYYESEQLVGGKPVKAVDGVSFEIGRGETFGIVGESGCGKTTLGRSILQLEDVDEGRVSFDGTDVTTLGRRGLKEWRRDAQMVYQNPMSSINERMTVGEIVREPLEVHNWETAASRRERVQELLDRVGLRPEHYHRYPHQFSGGQRQRVGIARALALEPEFIVLDEPVSALDVSVQAKILNLLSDLQEEFGLTYMLIAHDLSVVRHICDRVGVMYLGKLMEVGPTERLFTSPQNPYTRSLLSAIPQPDPDVGADRITLRGTPPNPRDPPAGCVFSTRCPFAIRQPEHEELGDEQWAAIAQFRRMIRERASSTTLERAKQRLGMGTQFTPIREVAEDLFGSLTYPEAVEETLTRATELVADGDVTEARDLLDDEFSTVCEHESPQQHEVGNGRSSRCHRHREEYREPGDYLRDAGDYLPE</sequence>
<dbReference type="STRING" id="890420.SAMN05216226_10740"/>
<dbReference type="SUPFAM" id="SSF52540">
    <property type="entry name" value="P-loop containing nucleoside triphosphate hydrolases"/>
    <property type="match status" value="1"/>
</dbReference>
<dbReference type="InterPro" id="IPR003439">
    <property type="entry name" value="ABC_transporter-like_ATP-bd"/>
</dbReference>
<evidence type="ECO:0000313" key="8">
    <source>
        <dbReference type="Proteomes" id="UP000198856"/>
    </source>
</evidence>
<evidence type="ECO:0000259" key="6">
    <source>
        <dbReference type="PROSITE" id="PS50893"/>
    </source>
</evidence>
<dbReference type="OrthoDB" id="18209at2157"/>
<dbReference type="InterPro" id="IPR013563">
    <property type="entry name" value="Oligopep_ABC_C"/>
</dbReference>
<dbReference type="Gene3D" id="3.40.50.300">
    <property type="entry name" value="P-loop containing nucleotide triphosphate hydrolases"/>
    <property type="match status" value="1"/>
</dbReference>
<dbReference type="Proteomes" id="UP000198856">
    <property type="component" value="Unassembled WGS sequence"/>
</dbReference>
<dbReference type="NCBIfam" id="TIGR01727">
    <property type="entry name" value="oligo_HPY"/>
    <property type="match status" value="1"/>
</dbReference>
<proteinExistence type="inferred from homology"/>
<gene>
    <name evidence="7" type="ORF">SAMN05216226_10740</name>
</gene>
<feature type="domain" description="ABC transporter" evidence="6">
    <location>
        <begin position="20"/>
        <end position="267"/>
    </location>
</feature>
<dbReference type="Pfam" id="PF00005">
    <property type="entry name" value="ABC_tran"/>
    <property type="match status" value="1"/>
</dbReference>
<keyword evidence="3" id="KW-0547">Nucleotide-binding</keyword>
<dbReference type="EMBL" id="FNFC01000007">
    <property type="protein sequence ID" value="SDJ67368.1"/>
    <property type="molecule type" value="Genomic_DNA"/>
</dbReference>
<keyword evidence="8" id="KW-1185">Reference proteome</keyword>